<evidence type="ECO:0000256" key="1">
    <source>
        <dbReference type="ARBA" id="ARBA00004123"/>
    </source>
</evidence>
<keyword evidence="2" id="KW-0479">Metal-binding</keyword>
<comment type="caution">
    <text evidence="8">The sequence shown here is derived from an EMBL/GenBank/DDBJ whole genome shotgun (WGS) entry which is preliminary data.</text>
</comment>
<evidence type="ECO:0000256" key="3">
    <source>
        <dbReference type="ARBA" id="ARBA00022771"/>
    </source>
</evidence>
<keyword evidence="4" id="KW-0862">Zinc</keyword>
<dbReference type="InterPro" id="IPR000313">
    <property type="entry name" value="PWWP_dom"/>
</dbReference>
<dbReference type="SMART" id="SM00293">
    <property type="entry name" value="PWWP"/>
    <property type="match status" value="1"/>
</dbReference>
<evidence type="ECO:0000256" key="5">
    <source>
        <dbReference type="ARBA" id="ARBA00023242"/>
    </source>
</evidence>
<dbReference type="Gene3D" id="2.30.30.140">
    <property type="match status" value="1"/>
</dbReference>
<evidence type="ECO:0000256" key="4">
    <source>
        <dbReference type="ARBA" id="ARBA00022833"/>
    </source>
</evidence>
<evidence type="ECO:0000259" key="6">
    <source>
        <dbReference type="PROSITE" id="PS50812"/>
    </source>
</evidence>
<dbReference type="GO" id="GO:0008270">
    <property type="term" value="F:zinc ion binding"/>
    <property type="evidence" value="ECO:0007669"/>
    <property type="project" value="UniProtKB-KW"/>
</dbReference>
<feature type="domain" description="PHD-type" evidence="7">
    <location>
        <begin position="153"/>
        <end position="287"/>
    </location>
</feature>
<sequence>MFKRGDIVWGKIKTYPWWPAIVLNPKDCGRDKVGRNKFWIFWFGDHKITQVKCNEVLDFQKHFEEKCVPKIGKALKSAICEVLTILAARYNIKNSDPSSLFDWARKGFKKKLCRPSDNSKSLELPDIVKNALKKKAFQRKEDNDDEIVNALDDVSKGKTSLEDICVMCFKLDNSVVMPHPFFVGGVCQDCRPFISEITKTPKGQMNDICILCCQGGNLVYCCNSFCMSAYCETCIDYMTPKETLSEILKDNDWKCYLCMPATDDRCLIKRREVYLAVGPSTRPVKKSSICVMGLNDAVMSVLMKKMISVNSFSYISPRTSNRSYDDFSIKEIKDIDPDFIYDSFFVSSAVERKESQECLFVSFYKFLYRLVMTRPLKPYIFFMYMCDAEIVNEFIKMRVRRFLQVDPTKIKIGKKEVYLWSNLPAIKDIKDNVYLMKKSRGPMFIEEDILNKFLEPLKDFFHARIIK</sequence>
<comment type="subcellular location">
    <subcellularLocation>
        <location evidence="1">Nucleus</location>
    </subcellularLocation>
</comment>
<dbReference type="Gene3D" id="3.30.40.10">
    <property type="entry name" value="Zinc/RING finger domain, C3HC4 (zinc finger)"/>
    <property type="match status" value="1"/>
</dbReference>
<dbReference type="Pfam" id="PF00855">
    <property type="entry name" value="PWWP"/>
    <property type="match status" value="1"/>
</dbReference>
<keyword evidence="5" id="KW-0539">Nucleus</keyword>
<reference evidence="8 9" key="1">
    <citation type="submission" date="2024-04" db="EMBL/GenBank/DDBJ databases">
        <authorList>
            <person name="Rising A."/>
            <person name="Reimegard J."/>
            <person name="Sonavane S."/>
            <person name="Akerstrom W."/>
            <person name="Nylinder S."/>
            <person name="Hedman E."/>
            <person name="Kallberg Y."/>
        </authorList>
    </citation>
    <scope>NUCLEOTIDE SEQUENCE [LARGE SCALE GENOMIC DNA]</scope>
</reference>
<dbReference type="Gene3D" id="3.40.50.150">
    <property type="entry name" value="Vaccinia Virus protein VP39"/>
    <property type="match status" value="1"/>
</dbReference>
<dbReference type="CDD" id="cd05835">
    <property type="entry name" value="PWWP_DNMT3"/>
    <property type="match status" value="1"/>
</dbReference>
<evidence type="ECO:0000256" key="2">
    <source>
        <dbReference type="ARBA" id="ARBA00022723"/>
    </source>
</evidence>
<dbReference type="InterPro" id="IPR013083">
    <property type="entry name" value="Znf_RING/FYVE/PHD"/>
</dbReference>
<organism evidence="8 9">
    <name type="scientific">Larinioides sclopetarius</name>
    <dbReference type="NCBI Taxonomy" id="280406"/>
    <lineage>
        <taxon>Eukaryota</taxon>
        <taxon>Metazoa</taxon>
        <taxon>Ecdysozoa</taxon>
        <taxon>Arthropoda</taxon>
        <taxon>Chelicerata</taxon>
        <taxon>Arachnida</taxon>
        <taxon>Araneae</taxon>
        <taxon>Araneomorphae</taxon>
        <taxon>Entelegynae</taxon>
        <taxon>Araneoidea</taxon>
        <taxon>Araneidae</taxon>
        <taxon>Larinioides</taxon>
    </lineage>
</organism>
<dbReference type="PROSITE" id="PS50812">
    <property type="entry name" value="PWWP"/>
    <property type="match status" value="1"/>
</dbReference>
<dbReference type="AlphaFoldDB" id="A0AAV1ZX76"/>
<dbReference type="InterPro" id="IPR029063">
    <property type="entry name" value="SAM-dependent_MTases_sf"/>
</dbReference>
<accession>A0AAV1ZX76</accession>
<evidence type="ECO:0000313" key="8">
    <source>
        <dbReference type="EMBL" id="CAL1276399.1"/>
    </source>
</evidence>
<dbReference type="CDD" id="cd11725">
    <property type="entry name" value="ADDz_Dnmt3"/>
    <property type="match status" value="1"/>
</dbReference>
<gene>
    <name evidence="8" type="ORF">LARSCL_LOCUS8624</name>
</gene>
<evidence type="ECO:0000259" key="7">
    <source>
        <dbReference type="PROSITE" id="PS51533"/>
    </source>
</evidence>
<keyword evidence="9" id="KW-1185">Reference proteome</keyword>
<proteinExistence type="predicted"/>
<dbReference type="InterPro" id="IPR049554">
    <property type="entry name" value="DNMT3_ADD_PHD"/>
</dbReference>
<evidence type="ECO:0000313" key="9">
    <source>
        <dbReference type="Proteomes" id="UP001497382"/>
    </source>
</evidence>
<feature type="domain" description="PWWP" evidence="6">
    <location>
        <begin position="4"/>
        <end position="62"/>
    </location>
</feature>
<dbReference type="InterPro" id="IPR040552">
    <property type="entry name" value="DNMT3_ADD_GATA1-like"/>
</dbReference>
<dbReference type="Proteomes" id="UP001497382">
    <property type="component" value="Unassembled WGS sequence"/>
</dbReference>
<name>A0AAV1ZX76_9ARAC</name>
<dbReference type="Pfam" id="PF21255">
    <property type="entry name" value="DNMT3_ADD_GATA1-like"/>
    <property type="match status" value="1"/>
</dbReference>
<keyword evidence="3" id="KW-0863">Zinc-finger</keyword>
<dbReference type="InterPro" id="IPR025766">
    <property type="entry name" value="ADD"/>
</dbReference>
<dbReference type="EMBL" id="CAXIEN010000093">
    <property type="protein sequence ID" value="CAL1276399.1"/>
    <property type="molecule type" value="Genomic_DNA"/>
</dbReference>
<dbReference type="GO" id="GO:0005634">
    <property type="term" value="C:nucleus"/>
    <property type="evidence" value="ECO:0007669"/>
    <property type="project" value="UniProtKB-SubCell"/>
</dbReference>
<dbReference type="Pfam" id="PF17980">
    <property type="entry name" value="ADD_DNMT3"/>
    <property type="match status" value="1"/>
</dbReference>
<evidence type="ECO:0008006" key="10">
    <source>
        <dbReference type="Google" id="ProtNLM"/>
    </source>
</evidence>
<dbReference type="SUPFAM" id="SSF63748">
    <property type="entry name" value="Tudor/PWWP/MBT"/>
    <property type="match status" value="1"/>
</dbReference>
<protein>
    <recommendedName>
        <fullName evidence="10">DNA (cytosine-5-)-methyltransferase</fullName>
    </recommendedName>
</protein>
<dbReference type="PROSITE" id="PS51533">
    <property type="entry name" value="ADD"/>
    <property type="match status" value="1"/>
</dbReference>